<sequence>MEMRRVSKLRSKPTNPQQLPNQQNVRDALGSPSTMHRHPCASPASRPSAFSASISLKSPTRFSAHGLHTSSVLVASMHSRSAGGRSSTGPSRGATSAAQRRSPRRGTNKRPMLIDGPPAAASLQDIALLGIDAIARRHTGISPPGRSAARDVVHVDELNDRFADDEDSRLNGSPGRRRVFAEIMKRKLKAYHGGRVCHKCHRSKTPRWRRGPSGPKTLCNVCGLLYAKRESRRLRDSWLVNVSRGP</sequence>
<dbReference type="eggNOG" id="KOG1601">
    <property type="taxonomic scope" value="Eukaryota"/>
</dbReference>
<gene>
    <name evidence="10" type="primary">20353630</name>
    <name evidence="9" type="ORF">GGTG_13172</name>
</gene>
<dbReference type="Pfam" id="PF00320">
    <property type="entry name" value="GATA"/>
    <property type="match status" value="1"/>
</dbReference>
<dbReference type="Gene3D" id="3.30.50.10">
    <property type="entry name" value="Erythroid Transcription Factor GATA-1, subunit A"/>
    <property type="match status" value="1"/>
</dbReference>
<protein>
    <recommendedName>
        <fullName evidence="8">GATA-type domain-containing protein</fullName>
    </recommendedName>
</protein>
<evidence type="ECO:0000259" key="8">
    <source>
        <dbReference type="PROSITE" id="PS50114"/>
    </source>
</evidence>
<feature type="domain" description="GATA-type" evidence="8">
    <location>
        <begin position="191"/>
        <end position="233"/>
    </location>
</feature>
<dbReference type="GO" id="GO:0008270">
    <property type="term" value="F:zinc ion binding"/>
    <property type="evidence" value="ECO:0007669"/>
    <property type="project" value="UniProtKB-KW"/>
</dbReference>
<dbReference type="SUPFAM" id="SSF57716">
    <property type="entry name" value="Glucocorticoid receptor-like (DNA-binding domain)"/>
    <property type="match status" value="1"/>
</dbReference>
<feature type="compositionally biased region" description="Polar residues" evidence="7">
    <location>
        <begin position="84"/>
        <end position="99"/>
    </location>
</feature>
<feature type="region of interest" description="Disordered" evidence="7">
    <location>
        <begin position="1"/>
        <end position="48"/>
    </location>
</feature>
<evidence type="ECO:0000256" key="7">
    <source>
        <dbReference type="SAM" id="MobiDB-lite"/>
    </source>
</evidence>
<dbReference type="AlphaFoldDB" id="J3PI42"/>
<dbReference type="InterPro" id="IPR013088">
    <property type="entry name" value="Znf_NHR/GATA"/>
</dbReference>
<keyword evidence="3" id="KW-0862">Zinc</keyword>
<feature type="region of interest" description="Disordered" evidence="7">
    <location>
        <begin position="79"/>
        <end position="116"/>
    </location>
</feature>
<dbReference type="STRING" id="644352.J3PI42"/>
<keyword evidence="4" id="KW-0805">Transcription regulation</keyword>
<evidence type="ECO:0000313" key="11">
    <source>
        <dbReference type="Proteomes" id="UP000006039"/>
    </source>
</evidence>
<evidence type="ECO:0000256" key="6">
    <source>
        <dbReference type="PROSITE-ProRule" id="PRU00094"/>
    </source>
</evidence>
<evidence type="ECO:0000313" key="10">
    <source>
        <dbReference type="EnsemblFungi" id="EJT69554"/>
    </source>
</evidence>
<dbReference type="VEuPathDB" id="FungiDB:GGTG_13172"/>
<feature type="compositionally biased region" description="Basic residues" evidence="7">
    <location>
        <begin position="1"/>
        <end position="11"/>
    </location>
</feature>
<dbReference type="EnsemblFungi" id="EJT69554">
    <property type="protein sequence ID" value="EJT69554"/>
    <property type="gene ID" value="GGTG_13172"/>
</dbReference>
<dbReference type="PANTHER" id="PTHR47172:SF24">
    <property type="entry name" value="GATA ZINC FINGER DOMAIN-CONTAINING PROTEIN 14-RELATED"/>
    <property type="match status" value="1"/>
</dbReference>
<dbReference type="GO" id="GO:0006355">
    <property type="term" value="P:regulation of DNA-templated transcription"/>
    <property type="evidence" value="ECO:0007669"/>
    <property type="project" value="InterPro"/>
</dbReference>
<evidence type="ECO:0000256" key="5">
    <source>
        <dbReference type="ARBA" id="ARBA00023163"/>
    </source>
</evidence>
<dbReference type="RefSeq" id="XP_009229339.1">
    <property type="nucleotide sequence ID" value="XM_009231075.1"/>
</dbReference>
<reference evidence="9" key="3">
    <citation type="submission" date="2010-09" db="EMBL/GenBank/DDBJ databases">
        <title>Annotation of Gaeumannomyces graminis var. tritici R3-111a-1.</title>
        <authorList>
            <consortium name="The Broad Institute Genome Sequencing Platform"/>
            <person name="Ma L.-J."/>
            <person name="Dead R."/>
            <person name="Young S.K."/>
            <person name="Zeng Q."/>
            <person name="Gargeya S."/>
            <person name="Fitzgerald M."/>
            <person name="Haas B."/>
            <person name="Abouelleil A."/>
            <person name="Alvarado L."/>
            <person name="Arachchi H.M."/>
            <person name="Berlin A."/>
            <person name="Brown A."/>
            <person name="Chapman S.B."/>
            <person name="Chen Z."/>
            <person name="Dunbar C."/>
            <person name="Freedman E."/>
            <person name="Gearin G."/>
            <person name="Gellesch M."/>
            <person name="Goldberg J."/>
            <person name="Griggs A."/>
            <person name="Gujja S."/>
            <person name="Heiman D."/>
            <person name="Howarth C."/>
            <person name="Larson L."/>
            <person name="Lui A."/>
            <person name="MacDonald P.J.P."/>
            <person name="Mehta T."/>
            <person name="Montmayeur A."/>
            <person name="Murphy C."/>
            <person name="Neiman D."/>
            <person name="Pearson M."/>
            <person name="Priest M."/>
            <person name="Roberts A."/>
            <person name="Saif S."/>
            <person name="Shea T."/>
            <person name="Shenoy N."/>
            <person name="Sisk P."/>
            <person name="Stolte C."/>
            <person name="Sykes S."/>
            <person name="Yandava C."/>
            <person name="Wortman J."/>
            <person name="Nusbaum C."/>
            <person name="Birren B."/>
        </authorList>
    </citation>
    <scope>NUCLEOTIDE SEQUENCE</scope>
    <source>
        <strain evidence="9">R3-111a-1</strain>
    </source>
</reference>
<dbReference type="OrthoDB" id="2162994at2759"/>
<reference evidence="10" key="4">
    <citation type="journal article" date="2015" name="G3 (Bethesda)">
        <title>Genome sequences of three phytopathogenic species of the Magnaporthaceae family of fungi.</title>
        <authorList>
            <person name="Okagaki L.H."/>
            <person name="Nunes C.C."/>
            <person name="Sailsbery J."/>
            <person name="Clay B."/>
            <person name="Brown D."/>
            <person name="John T."/>
            <person name="Oh Y."/>
            <person name="Young N."/>
            <person name="Fitzgerald M."/>
            <person name="Haas B.J."/>
            <person name="Zeng Q."/>
            <person name="Young S."/>
            <person name="Adiconis X."/>
            <person name="Fan L."/>
            <person name="Levin J.Z."/>
            <person name="Mitchell T.K."/>
            <person name="Okubara P.A."/>
            <person name="Farman M.L."/>
            <person name="Kohn L.M."/>
            <person name="Birren B."/>
            <person name="Ma L.-J."/>
            <person name="Dean R.A."/>
        </authorList>
    </citation>
    <scope>NUCLEOTIDE SEQUENCE</scope>
    <source>
        <strain evidence="10">R3-111a-1</strain>
    </source>
</reference>
<proteinExistence type="predicted"/>
<evidence type="ECO:0000256" key="2">
    <source>
        <dbReference type="ARBA" id="ARBA00022771"/>
    </source>
</evidence>
<dbReference type="GeneID" id="20353630"/>
<evidence type="ECO:0000256" key="4">
    <source>
        <dbReference type="ARBA" id="ARBA00023015"/>
    </source>
</evidence>
<keyword evidence="5" id="KW-0804">Transcription</keyword>
<reference evidence="11" key="1">
    <citation type="submission" date="2010-07" db="EMBL/GenBank/DDBJ databases">
        <title>The genome sequence of Gaeumannomyces graminis var. tritici strain R3-111a-1.</title>
        <authorList>
            <consortium name="The Broad Institute Genome Sequencing Platform"/>
            <person name="Ma L.-J."/>
            <person name="Dead R."/>
            <person name="Young S."/>
            <person name="Zeng Q."/>
            <person name="Koehrsen M."/>
            <person name="Alvarado L."/>
            <person name="Berlin A."/>
            <person name="Chapman S.B."/>
            <person name="Chen Z."/>
            <person name="Freedman E."/>
            <person name="Gellesch M."/>
            <person name="Goldberg J."/>
            <person name="Griggs A."/>
            <person name="Gujja S."/>
            <person name="Heilman E.R."/>
            <person name="Heiman D."/>
            <person name="Hepburn T."/>
            <person name="Howarth C."/>
            <person name="Jen D."/>
            <person name="Larson L."/>
            <person name="Mehta T."/>
            <person name="Neiman D."/>
            <person name="Pearson M."/>
            <person name="Roberts A."/>
            <person name="Saif S."/>
            <person name="Shea T."/>
            <person name="Shenoy N."/>
            <person name="Sisk P."/>
            <person name="Stolte C."/>
            <person name="Sykes S."/>
            <person name="Walk T."/>
            <person name="White J."/>
            <person name="Yandava C."/>
            <person name="Haas B."/>
            <person name="Nusbaum C."/>
            <person name="Birren B."/>
        </authorList>
    </citation>
    <scope>NUCLEOTIDE SEQUENCE [LARGE SCALE GENOMIC DNA]</scope>
    <source>
        <strain evidence="11">R3-111a-1</strain>
    </source>
</reference>
<dbReference type="PROSITE" id="PS50114">
    <property type="entry name" value="GATA_ZN_FINGER_2"/>
    <property type="match status" value="1"/>
</dbReference>
<keyword evidence="2 6" id="KW-0863">Zinc-finger</keyword>
<evidence type="ECO:0000256" key="1">
    <source>
        <dbReference type="ARBA" id="ARBA00022723"/>
    </source>
</evidence>
<accession>J3PI42</accession>
<dbReference type="GO" id="GO:0043565">
    <property type="term" value="F:sequence-specific DNA binding"/>
    <property type="evidence" value="ECO:0007669"/>
    <property type="project" value="InterPro"/>
</dbReference>
<reference evidence="9" key="2">
    <citation type="submission" date="2010-07" db="EMBL/GenBank/DDBJ databases">
        <authorList>
            <consortium name="The Broad Institute Genome Sequencing Platform"/>
            <consortium name="Broad Institute Genome Sequencing Center for Infectious Disease"/>
            <person name="Ma L.-J."/>
            <person name="Dead R."/>
            <person name="Young S."/>
            <person name="Zeng Q."/>
            <person name="Koehrsen M."/>
            <person name="Alvarado L."/>
            <person name="Berlin A."/>
            <person name="Chapman S.B."/>
            <person name="Chen Z."/>
            <person name="Freedman E."/>
            <person name="Gellesch M."/>
            <person name="Goldberg J."/>
            <person name="Griggs A."/>
            <person name="Gujja S."/>
            <person name="Heilman E.R."/>
            <person name="Heiman D."/>
            <person name="Hepburn T."/>
            <person name="Howarth C."/>
            <person name="Jen D."/>
            <person name="Larson L."/>
            <person name="Mehta T."/>
            <person name="Neiman D."/>
            <person name="Pearson M."/>
            <person name="Roberts A."/>
            <person name="Saif S."/>
            <person name="Shea T."/>
            <person name="Shenoy N."/>
            <person name="Sisk P."/>
            <person name="Stolte C."/>
            <person name="Sykes S."/>
            <person name="Walk T."/>
            <person name="White J."/>
            <person name="Yandava C."/>
            <person name="Haas B."/>
            <person name="Nusbaum C."/>
            <person name="Birren B."/>
        </authorList>
    </citation>
    <scope>NUCLEOTIDE SEQUENCE</scope>
    <source>
        <strain evidence="9">R3-111a-1</strain>
    </source>
</reference>
<organism evidence="9">
    <name type="scientific">Gaeumannomyces tritici (strain R3-111a-1)</name>
    <name type="common">Wheat and barley take-all root rot fungus</name>
    <name type="synonym">Gaeumannomyces graminis var. tritici</name>
    <dbReference type="NCBI Taxonomy" id="644352"/>
    <lineage>
        <taxon>Eukaryota</taxon>
        <taxon>Fungi</taxon>
        <taxon>Dikarya</taxon>
        <taxon>Ascomycota</taxon>
        <taxon>Pezizomycotina</taxon>
        <taxon>Sordariomycetes</taxon>
        <taxon>Sordariomycetidae</taxon>
        <taxon>Magnaporthales</taxon>
        <taxon>Magnaporthaceae</taxon>
        <taxon>Gaeumannomyces</taxon>
    </lineage>
</organism>
<dbReference type="SMART" id="SM00401">
    <property type="entry name" value="ZnF_GATA"/>
    <property type="match status" value="1"/>
</dbReference>
<name>J3PI42_GAET3</name>
<reference evidence="10" key="5">
    <citation type="submission" date="2018-04" db="UniProtKB">
        <authorList>
            <consortium name="EnsemblFungi"/>
        </authorList>
    </citation>
    <scope>IDENTIFICATION</scope>
    <source>
        <strain evidence="10">R3-111a-1</strain>
    </source>
</reference>
<dbReference type="Proteomes" id="UP000006039">
    <property type="component" value="Unassembled WGS sequence"/>
</dbReference>
<dbReference type="PANTHER" id="PTHR47172">
    <property type="entry name" value="OS01G0976800 PROTEIN"/>
    <property type="match status" value="1"/>
</dbReference>
<keyword evidence="1" id="KW-0479">Metal-binding</keyword>
<dbReference type="HOGENOM" id="CLU_1129115_0_0_1"/>
<evidence type="ECO:0000313" key="9">
    <source>
        <dbReference type="EMBL" id="EJT69554.1"/>
    </source>
</evidence>
<dbReference type="InterPro" id="IPR000679">
    <property type="entry name" value="Znf_GATA"/>
</dbReference>
<feature type="compositionally biased region" description="Low complexity" evidence="7">
    <location>
        <begin position="13"/>
        <end position="24"/>
    </location>
</feature>
<dbReference type="EMBL" id="GL385404">
    <property type="protein sequence ID" value="EJT69554.1"/>
    <property type="molecule type" value="Genomic_DNA"/>
</dbReference>
<evidence type="ECO:0000256" key="3">
    <source>
        <dbReference type="ARBA" id="ARBA00022833"/>
    </source>
</evidence>
<keyword evidence="11" id="KW-1185">Reference proteome</keyword>
<dbReference type="CDD" id="cd00202">
    <property type="entry name" value="ZnF_GATA"/>
    <property type="match status" value="1"/>
</dbReference>